<organism evidence="2 3">
    <name type="scientific">Candidatus Solincola sediminis</name>
    <dbReference type="NCBI Taxonomy" id="1797199"/>
    <lineage>
        <taxon>Bacteria</taxon>
        <taxon>Bacillati</taxon>
        <taxon>Actinomycetota</taxon>
        <taxon>Candidatus Geothermincolia</taxon>
        <taxon>Candidatus Geothermincolales</taxon>
        <taxon>Candidatus Geothermincolaceae</taxon>
        <taxon>Candidatus Solincola</taxon>
    </lineage>
</organism>
<gene>
    <name evidence="2" type="ORF">A2Y75_08535</name>
</gene>
<dbReference type="InterPro" id="IPR022002">
    <property type="entry name" value="ChsH2_Znr"/>
</dbReference>
<feature type="domain" description="ChsH2 rubredoxin-like zinc ribbon" evidence="1">
    <location>
        <begin position="367"/>
        <end position="392"/>
    </location>
</feature>
<evidence type="ECO:0000313" key="2">
    <source>
        <dbReference type="EMBL" id="OFW58196.1"/>
    </source>
</evidence>
<dbReference type="Proteomes" id="UP000177876">
    <property type="component" value="Unassembled WGS sequence"/>
</dbReference>
<dbReference type="InterPro" id="IPR016039">
    <property type="entry name" value="Thiolase-like"/>
</dbReference>
<dbReference type="SUPFAM" id="SSF50249">
    <property type="entry name" value="Nucleic acid-binding proteins"/>
    <property type="match status" value="1"/>
</dbReference>
<dbReference type="EMBL" id="MELK01000025">
    <property type="protein sequence ID" value="OFW58196.1"/>
    <property type="molecule type" value="Genomic_DNA"/>
</dbReference>
<dbReference type="GO" id="GO:0016746">
    <property type="term" value="F:acyltransferase activity"/>
    <property type="evidence" value="ECO:0007669"/>
    <property type="project" value="InterPro"/>
</dbReference>
<dbReference type="InterPro" id="IPR012340">
    <property type="entry name" value="NA-bd_OB-fold"/>
</dbReference>
<accession>A0A1F2WMZ1</accession>
<comment type="caution">
    <text evidence="2">The sequence shown here is derived from an EMBL/GenBank/DDBJ whole genome shotgun (WGS) entry which is preliminary data.</text>
</comment>
<dbReference type="STRING" id="1797197.A2Y75_08535"/>
<sequence>MVGISSYGGYVPRYRLNRMMVFGSMGWLNPVIITNARGEKAVANFDEDSITMSVAAGMDCLKGVDRDSIEAVYFATTTAPFKERQSANLVAGALGARDEIRSADFTGSLKSGTSALLSALEFAAANNGAKAVVCAGDCRLGKMASTQEMVFGDAGAALLVGGDDDVIAEYKGSFSVSHDFVDHLRGANTKYDRMWEERWIRDVGYASFIPQAIQGLCDKYALNAADFDKVVYPCYYGGARKKINGMFGEGDKVQDDMQATVGDSGAAHPLLMLSAALETAQPGQKLLLVSYGSGCDAMWFEVTDAISKAQDGRGVSRWLARRADLDNYQKYLVWRGMAPPELGIRGETDKETRWSLIWRDHKAILGLVGEKCKACGAQQFPPGRVCANPECGVMDEMEPVYLADKGGKIFTYTADMLAASLSPPAVYGTVSFNGGGRTVMDFADCAVDDIAVGDPLDFSFRLKFYDPKRDIPNYFWKAIPAVEEVK</sequence>
<dbReference type="Pfam" id="PF12172">
    <property type="entry name" value="zf-ChsH2"/>
    <property type="match status" value="1"/>
</dbReference>
<reference evidence="2 3" key="1">
    <citation type="journal article" date="2016" name="Nat. Commun.">
        <title>Thousands of microbial genomes shed light on interconnected biogeochemical processes in an aquifer system.</title>
        <authorList>
            <person name="Anantharaman K."/>
            <person name="Brown C.T."/>
            <person name="Hug L.A."/>
            <person name="Sharon I."/>
            <person name="Castelle C.J."/>
            <person name="Probst A.J."/>
            <person name="Thomas B.C."/>
            <person name="Singh A."/>
            <person name="Wilkins M.J."/>
            <person name="Karaoz U."/>
            <person name="Brodie E.L."/>
            <person name="Williams K.H."/>
            <person name="Hubbard S.S."/>
            <person name="Banfield J.F."/>
        </authorList>
    </citation>
    <scope>NUCLEOTIDE SEQUENCE [LARGE SCALE GENOMIC DNA]</scope>
</reference>
<evidence type="ECO:0000259" key="1">
    <source>
        <dbReference type="Pfam" id="PF12172"/>
    </source>
</evidence>
<evidence type="ECO:0000313" key="3">
    <source>
        <dbReference type="Proteomes" id="UP000177876"/>
    </source>
</evidence>
<proteinExistence type="predicted"/>
<protein>
    <recommendedName>
        <fullName evidence="1">ChsH2 rubredoxin-like zinc ribbon domain-containing protein</fullName>
    </recommendedName>
</protein>
<dbReference type="Gene3D" id="3.40.47.10">
    <property type="match status" value="1"/>
</dbReference>
<dbReference type="SUPFAM" id="SSF53901">
    <property type="entry name" value="Thiolase-like"/>
    <property type="match status" value="2"/>
</dbReference>
<dbReference type="CDD" id="cd00827">
    <property type="entry name" value="init_cond_enzymes"/>
    <property type="match status" value="1"/>
</dbReference>
<dbReference type="AlphaFoldDB" id="A0A1F2WMZ1"/>
<name>A0A1F2WMZ1_9ACTN</name>